<evidence type="ECO:0000313" key="2">
    <source>
        <dbReference type="EMBL" id="GER86050.1"/>
    </source>
</evidence>
<dbReference type="Proteomes" id="UP000326912">
    <property type="component" value="Unassembled WGS sequence"/>
</dbReference>
<reference evidence="2 3" key="1">
    <citation type="submission" date="2019-10" db="EMBL/GenBank/DDBJ databases">
        <title>Dictyobacter vulcani sp. nov., within the class Ktedonobacteria, isolated from soil of volcanic Mt. Zao.</title>
        <authorList>
            <person name="Zheng Y."/>
            <person name="Wang C.M."/>
            <person name="Sakai Y."/>
            <person name="Abe K."/>
            <person name="Yokota A."/>
            <person name="Yabe S."/>
        </authorList>
    </citation>
    <scope>NUCLEOTIDE SEQUENCE [LARGE SCALE GENOMIC DNA]</scope>
    <source>
        <strain evidence="2 3">W12</strain>
    </source>
</reference>
<keyword evidence="1" id="KW-0472">Membrane</keyword>
<protein>
    <submittedName>
        <fullName evidence="2">Uncharacterized protein</fullName>
    </submittedName>
</protein>
<dbReference type="AlphaFoldDB" id="A0A5J4KIG4"/>
<feature type="transmembrane region" description="Helical" evidence="1">
    <location>
        <begin position="140"/>
        <end position="158"/>
    </location>
</feature>
<evidence type="ECO:0000256" key="1">
    <source>
        <dbReference type="SAM" id="Phobius"/>
    </source>
</evidence>
<feature type="transmembrane region" description="Helical" evidence="1">
    <location>
        <begin position="115"/>
        <end position="134"/>
    </location>
</feature>
<comment type="caution">
    <text evidence="2">The sequence shown here is derived from an EMBL/GenBank/DDBJ whole genome shotgun (WGS) entry which is preliminary data.</text>
</comment>
<dbReference type="EMBL" id="BKZW01000001">
    <property type="protein sequence ID" value="GER86050.1"/>
    <property type="molecule type" value="Genomic_DNA"/>
</dbReference>
<keyword evidence="3" id="KW-1185">Reference proteome</keyword>
<organism evidence="2 3">
    <name type="scientific">Dictyobacter vulcani</name>
    <dbReference type="NCBI Taxonomy" id="2607529"/>
    <lineage>
        <taxon>Bacteria</taxon>
        <taxon>Bacillati</taxon>
        <taxon>Chloroflexota</taxon>
        <taxon>Ktedonobacteria</taxon>
        <taxon>Ktedonobacterales</taxon>
        <taxon>Dictyobacteraceae</taxon>
        <taxon>Dictyobacter</taxon>
    </lineage>
</organism>
<feature type="transmembrane region" description="Helical" evidence="1">
    <location>
        <begin position="82"/>
        <end position="103"/>
    </location>
</feature>
<gene>
    <name evidence="2" type="ORF">KDW_02120</name>
</gene>
<feature type="transmembrane region" description="Helical" evidence="1">
    <location>
        <begin position="51"/>
        <end position="70"/>
    </location>
</feature>
<proteinExistence type="predicted"/>
<name>A0A5J4KIG4_9CHLR</name>
<keyword evidence="1" id="KW-1133">Transmembrane helix</keyword>
<sequence>MWALCMLGQFWLSRHGHGTQDAIMLQVRASANSALLASMLCLSIGRIRLKLWDAIVLWLLLLVFCIYLAYSYFKVPGGESSLLFVESRIIPIALYVSTALWWLRPSCWRDQPGPTFLFGLTPIMLFFLFRSDTLNTEQNVFFLQVFFLCLLLGAIRILQGERRSASKAKEKEVIHSDHVTQE</sequence>
<evidence type="ECO:0000313" key="3">
    <source>
        <dbReference type="Proteomes" id="UP000326912"/>
    </source>
</evidence>
<accession>A0A5J4KIG4</accession>
<keyword evidence="1" id="KW-0812">Transmembrane</keyword>